<comment type="catalytic activity">
    <reaction evidence="7">
        <text>(6S)-5,6,7,8-tetrahydrofolate + NADP(+) = 7,8-dihydrofolate + NADPH + H(+)</text>
        <dbReference type="Rhea" id="RHEA:15009"/>
        <dbReference type="ChEBI" id="CHEBI:15378"/>
        <dbReference type="ChEBI" id="CHEBI:57451"/>
        <dbReference type="ChEBI" id="CHEBI:57453"/>
        <dbReference type="ChEBI" id="CHEBI:57783"/>
        <dbReference type="ChEBI" id="CHEBI:58349"/>
        <dbReference type="EC" id="1.5.1.3"/>
    </reaction>
</comment>
<feature type="domain" description="DHFR" evidence="9">
    <location>
        <begin position="1"/>
        <end position="158"/>
    </location>
</feature>
<dbReference type="SUPFAM" id="SSF53597">
    <property type="entry name" value="Dihydrofolate reductase-like"/>
    <property type="match status" value="1"/>
</dbReference>
<dbReference type="PANTHER" id="PTHR48069:SF3">
    <property type="entry name" value="DIHYDROFOLATE REDUCTASE"/>
    <property type="match status" value="1"/>
</dbReference>
<dbReference type="Proteomes" id="UP001596109">
    <property type="component" value="Unassembled WGS sequence"/>
</dbReference>
<dbReference type="InterPro" id="IPR001796">
    <property type="entry name" value="DHFR_dom"/>
</dbReference>
<comment type="function">
    <text evidence="7">Key enzyme in folate metabolism. Catalyzes an essential reaction for de novo glycine and purine synthesis, and for DNA precursor synthesis.</text>
</comment>
<comment type="pathway">
    <text evidence="1 7">Cofactor biosynthesis; tetrahydrofolate biosynthesis; 5,6,7,8-tetrahydrofolate from 7,8-dihydrofolate: step 1/1.</text>
</comment>
<dbReference type="PANTHER" id="PTHR48069">
    <property type="entry name" value="DIHYDROFOLATE REDUCTASE"/>
    <property type="match status" value="1"/>
</dbReference>
<evidence type="ECO:0000256" key="8">
    <source>
        <dbReference type="RuleBase" id="RU004474"/>
    </source>
</evidence>
<name>A0ABW0TGG0_9BACL</name>
<evidence type="ECO:0000313" key="11">
    <source>
        <dbReference type="Proteomes" id="UP001596109"/>
    </source>
</evidence>
<dbReference type="EMBL" id="JBHSNO010000001">
    <property type="protein sequence ID" value="MFC5587624.1"/>
    <property type="molecule type" value="Genomic_DNA"/>
</dbReference>
<reference evidence="11" key="1">
    <citation type="journal article" date="2019" name="Int. J. Syst. Evol. Microbiol.">
        <title>The Global Catalogue of Microorganisms (GCM) 10K type strain sequencing project: providing services to taxonomists for standard genome sequencing and annotation.</title>
        <authorList>
            <consortium name="The Broad Institute Genomics Platform"/>
            <consortium name="The Broad Institute Genome Sequencing Center for Infectious Disease"/>
            <person name="Wu L."/>
            <person name="Ma J."/>
        </authorList>
    </citation>
    <scope>NUCLEOTIDE SEQUENCE [LARGE SCALE GENOMIC DNA]</scope>
    <source>
        <strain evidence="11">CGMCC 4.1434</strain>
    </source>
</reference>
<evidence type="ECO:0000256" key="2">
    <source>
        <dbReference type="ARBA" id="ARBA00009539"/>
    </source>
</evidence>
<accession>A0ABW0TGG0</accession>
<dbReference type="InterPro" id="IPR012259">
    <property type="entry name" value="DHFR"/>
</dbReference>
<dbReference type="InterPro" id="IPR024072">
    <property type="entry name" value="DHFR-like_dom_sf"/>
</dbReference>
<dbReference type="Gene3D" id="3.40.430.10">
    <property type="entry name" value="Dihydrofolate Reductase, subunit A"/>
    <property type="match status" value="1"/>
</dbReference>
<keyword evidence="6 7" id="KW-0560">Oxidoreductase</keyword>
<dbReference type="EC" id="1.5.1.3" evidence="3 7"/>
<dbReference type="PROSITE" id="PS00075">
    <property type="entry name" value="DHFR_1"/>
    <property type="match status" value="1"/>
</dbReference>
<organism evidence="10 11">
    <name type="scientific">Sporosarcina soli</name>
    <dbReference type="NCBI Taxonomy" id="334736"/>
    <lineage>
        <taxon>Bacteria</taxon>
        <taxon>Bacillati</taxon>
        <taxon>Bacillota</taxon>
        <taxon>Bacilli</taxon>
        <taxon>Bacillales</taxon>
        <taxon>Caryophanaceae</taxon>
        <taxon>Sporosarcina</taxon>
    </lineage>
</organism>
<dbReference type="PROSITE" id="PS51330">
    <property type="entry name" value="DHFR_2"/>
    <property type="match status" value="1"/>
</dbReference>
<dbReference type="GO" id="GO:0004146">
    <property type="term" value="F:dihydrofolate reductase activity"/>
    <property type="evidence" value="ECO:0007669"/>
    <property type="project" value="UniProtKB-EC"/>
</dbReference>
<evidence type="ECO:0000313" key="10">
    <source>
        <dbReference type="EMBL" id="MFC5587624.1"/>
    </source>
</evidence>
<sequence length="162" mass="18400">MISLLVAHDPDRVIGVNNELPWHIPEELAYFKKVSMGKAMIMGRKTFESIGRPLPGRLNIIITRNEEYTADGIVVVHDLRKAIEKAKEFSGEIIIIGGAEIFRLAIGIADRLYITLIQKHFEGDTYFPPYGSEWNLVSASEDHFSKEGIPYSYLVYDRKTES</sequence>
<evidence type="ECO:0000256" key="7">
    <source>
        <dbReference type="PIRNR" id="PIRNR000194"/>
    </source>
</evidence>
<evidence type="ECO:0000256" key="1">
    <source>
        <dbReference type="ARBA" id="ARBA00004903"/>
    </source>
</evidence>
<keyword evidence="11" id="KW-1185">Reference proteome</keyword>
<keyword evidence="5 7" id="KW-0521">NADP</keyword>
<evidence type="ECO:0000256" key="3">
    <source>
        <dbReference type="ARBA" id="ARBA00012856"/>
    </source>
</evidence>
<protein>
    <recommendedName>
        <fullName evidence="3 7">Dihydrofolate reductase</fullName>
        <ecNumber evidence="3 7">1.5.1.3</ecNumber>
    </recommendedName>
</protein>
<dbReference type="RefSeq" id="WP_381429844.1">
    <property type="nucleotide sequence ID" value="NZ_JBHSNO010000001.1"/>
</dbReference>
<keyword evidence="4 7" id="KW-0554">One-carbon metabolism</keyword>
<proteinExistence type="inferred from homology"/>
<evidence type="ECO:0000259" key="9">
    <source>
        <dbReference type="PROSITE" id="PS51330"/>
    </source>
</evidence>
<dbReference type="CDD" id="cd00209">
    <property type="entry name" value="DHFR"/>
    <property type="match status" value="1"/>
</dbReference>
<evidence type="ECO:0000256" key="6">
    <source>
        <dbReference type="ARBA" id="ARBA00023002"/>
    </source>
</evidence>
<evidence type="ECO:0000256" key="4">
    <source>
        <dbReference type="ARBA" id="ARBA00022563"/>
    </source>
</evidence>
<evidence type="ECO:0000256" key="5">
    <source>
        <dbReference type="ARBA" id="ARBA00022857"/>
    </source>
</evidence>
<comment type="caution">
    <text evidence="10">The sequence shown here is derived from an EMBL/GenBank/DDBJ whole genome shotgun (WGS) entry which is preliminary data.</text>
</comment>
<dbReference type="PRINTS" id="PR00070">
    <property type="entry name" value="DHFR"/>
</dbReference>
<dbReference type="Pfam" id="PF00186">
    <property type="entry name" value="DHFR_1"/>
    <property type="match status" value="1"/>
</dbReference>
<dbReference type="PIRSF" id="PIRSF000194">
    <property type="entry name" value="DHFR"/>
    <property type="match status" value="1"/>
</dbReference>
<comment type="similarity">
    <text evidence="2 7 8">Belongs to the dihydrofolate reductase family.</text>
</comment>
<gene>
    <name evidence="10" type="ORF">ACFPRA_01710</name>
</gene>
<dbReference type="InterPro" id="IPR017925">
    <property type="entry name" value="DHFR_CS"/>
</dbReference>